<feature type="non-terminal residue" evidence="1">
    <location>
        <position position="1"/>
    </location>
</feature>
<evidence type="ECO:0000313" key="2">
    <source>
        <dbReference type="Proteomes" id="UP001178461"/>
    </source>
</evidence>
<dbReference type="AlphaFoldDB" id="A0AA35JZA2"/>
<dbReference type="Proteomes" id="UP001178461">
    <property type="component" value="Chromosome 2"/>
</dbReference>
<sequence length="126" mass="14044">VSLRKQKGFIQEGFPMGQSLFLENRGQRLVQVWLLTFCVLLCFRTGADAVNCRKCRSLSPGKPCEPKGKTCEGPFCIMAETYGQSGEVITYVKECGAKSWKEFCGKEMPGKVKKTVACCHTDLCFD</sequence>
<keyword evidence="2" id="KW-1185">Reference proteome</keyword>
<accession>A0AA35JZA2</accession>
<name>A0AA35JZA2_9SAUR</name>
<proteinExistence type="predicted"/>
<dbReference type="EMBL" id="OX395127">
    <property type="protein sequence ID" value="CAI5767864.1"/>
    <property type="molecule type" value="Genomic_DNA"/>
</dbReference>
<protein>
    <submittedName>
        <fullName evidence="1">Uncharacterized protein</fullName>
    </submittedName>
</protein>
<gene>
    <name evidence="1" type="ORF">PODLI_1B021437</name>
</gene>
<organism evidence="1 2">
    <name type="scientific">Podarcis lilfordi</name>
    <name type="common">Lilford's wall lizard</name>
    <dbReference type="NCBI Taxonomy" id="74358"/>
    <lineage>
        <taxon>Eukaryota</taxon>
        <taxon>Metazoa</taxon>
        <taxon>Chordata</taxon>
        <taxon>Craniata</taxon>
        <taxon>Vertebrata</taxon>
        <taxon>Euteleostomi</taxon>
        <taxon>Lepidosauria</taxon>
        <taxon>Squamata</taxon>
        <taxon>Bifurcata</taxon>
        <taxon>Unidentata</taxon>
        <taxon>Episquamata</taxon>
        <taxon>Laterata</taxon>
        <taxon>Lacertibaenia</taxon>
        <taxon>Lacertidae</taxon>
        <taxon>Podarcis</taxon>
    </lineage>
</organism>
<evidence type="ECO:0000313" key="1">
    <source>
        <dbReference type="EMBL" id="CAI5767864.1"/>
    </source>
</evidence>
<reference evidence="1" key="1">
    <citation type="submission" date="2022-12" db="EMBL/GenBank/DDBJ databases">
        <authorList>
            <person name="Alioto T."/>
            <person name="Alioto T."/>
            <person name="Gomez Garrido J."/>
        </authorList>
    </citation>
    <scope>NUCLEOTIDE SEQUENCE</scope>
</reference>